<keyword evidence="2" id="KW-1133">Transmembrane helix</keyword>
<reference evidence="4" key="1">
    <citation type="submission" date="2023-02" db="EMBL/GenBank/DDBJ databases">
        <title>Actinokineospora globicatena NBRC 15670.</title>
        <authorList>
            <person name="Ichikawa N."/>
            <person name="Sato H."/>
            <person name="Tonouchi N."/>
        </authorList>
    </citation>
    <scope>NUCLEOTIDE SEQUENCE</scope>
    <source>
        <strain evidence="4">NBRC 15670</strain>
    </source>
</reference>
<feature type="transmembrane region" description="Helical" evidence="2">
    <location>
        <begin position="222"/>
        <end position="241"/>
    </location>
</feature>
<evidence type="ECO:0000259" key="3">
    <source>
        <dbReference type="Pfam" id="PF01757"/>
    </source>
</evidence>
<feature type="transmembrane region" description="Helical" evidence="2">
    <location>
        <begin position="162"/>
        <end position="185"/>
    </location>
</feature>
<evidence type="ECO:0000313" key="4">
    <source>
        <dbReference type="EMBL" id="GLW92013.1"/>
    </source>
</evidence>
<feature type="transmembrane region" description="Helical" evidence="2">
    <location>
        <begin position="43"/>
        <end position="62"/>
    </location>
</feature>
<feature type="transmembrane region" description="Helical" evidence="2">
    <location>
        <begin position="278"/>
        <end position="298"/>
    </location>
</feature>
<comment type="caution">
    <text evidence="4">The sequence shown here is derived from an EMBL/GenBank/DDBJ whole genome shotgun (WGS) entry which is preliminary data.</text>
</comment>
<dbReference type="AlphaFoldDB" id="A0A9W6VAI7"/>
<evidence type="ECO:0000313" key="5">
    <source>
        <dbReference type="Proteomes" id="UP001165042"/>
    </source>
</evidence>
<dbReference type="RefSeq" id="WP_253832248.1">
    <property type="nucleotide sequence ID" value="NZ_BAAAVC010000001.1"/>
</dbReference>
<gene>
    <name evidence="4" type="ORF">Aglo03_28290</name>
</gene>
<dbReference type="GO" id="GO:0016747">
    <property type="term" value="F:acyltransferase activity, transferring groups other than amino-acyl groups"/>
    <property type="evidence" value="ECO:0007669"/>
    <property type="project" value="InterPro"/>
</dbReference>
<feature type="transmembrane region" description="Helical" evidence="2">
    <location>
        <begin position="197"/>
        <end position="216"/>
    </location>
</feature>
<dbReference type="Pfam" id="PF01757">
    <property type="entry name" value="Acyl_transf_3"/>
    <property type="match status" value="1"/>
</dbReference>
<feature type="domain" description="Acyltransferase 3" evidence="3">
    <location>
        <begin position="14"/>
        <end position="294"/>
    </location>
</feature>
<dbReference type="EMBL" id="BSSD01000004">
    <property type="protein sequence ID" value="GLW92013.1"/>
    <property type="molecule type" value="Genomic_DNA"/>
</dbReference>
<keyword evidence="4" id="KW-0012">Acyltransferase</keyword>
<proteinExistence type="predicted"/>
<accession>A0A9W6VAI7</accession>
<dbReference type="GO" id="GO:0000271">
    <property type="term" value="P:polysaccharide biosynthetic process"/>
    <property type="evidence" value="ECO:0007669"/>
    <property type="project" value="TreeGrafter"/>
</dbReference>
<feature type="region of interest" description="Disordered" evidence="1">
    <location>
        <begin position="313"/>
        <end position="332"/>
    </location>
</feature>
<evidence type="ECO:0000256" key="1">
    <source>
        <dbReference type="SAM" id="MobiDB-lite"/>
    </source>
</evidence>
<organism evidence="4 5">
    <name type="scientific">Actinokineospora globicatena</name>
    <dbReference type="NCBI Taxonomy" id="103729"/>
    <lineage>
        <taxon>Bacteria</taxon>
        <taxon>Bacillati</taxon>
        <taxon>Actinomycetota</taxon>
        <taxon>Actinomycetes</taxon>
        <taxon>Pseudonocardiales</taxon>
        <taxon>Pseudonocardiaceae</taxon>
        <taxon>Actinokineospora</taxon>
    </lineage>
</organism>
<feature type="transmembrane region" description="Helical" evidence="2">
    <location>
        <begin position="253"/>
        <end position="272"/>
    </location>
</feature>
<dbReference type="PANTHER" id="PTHR23028">
    <property type="entry name" value="ACETYLTRANSFERASE"/>
    <property type="match status" value="1"/>
</dbReference>
<dbReference type="GO" id="GO:0016020">
    <property type="term" value="C:membrane"/>
    <property type="evidence" value="ECO:0007669"/>
    <property type="project" value="TreeGrafter"/>
</dbReference>
<keyword evidence="5" id="KW-1185">Reference proteome</keyword>
<protein>
    <submittedName>
        <fullName evidence="4">Acyltransferase</fullName>
    </submittedName>
</protein>
<dbReference type="InterPro" id="IPR050879">
    <property type="entry name" value="Acyltransferase_3"/>
</dbReference>
<dbReference type="PANTHER" id="PTHR23028:SF53">
    <property type="entry name" value="ACYL_TRANSF_3 DOMAIN-CONTAINING PROTEIN"/>
    <property type="match status" value="1"/>
</dbReference>
<evidence type="ECO:0000256" key="2">
    <source>
        <dbReference type="SAM" id="Phobius"/>
    </source>
</evidence>
<sequence length="332" mass="36778">MLDHDDYRGARYFPALDGLRAVAVVLVAFALYASSRFNWLDEWVGVSVFFVLTGFLVTRLLLRPEPLKEFYARRFFRLVPLYLAILLGVAAFAYLRGEFQIREMPRLLMYYLTFNNEFAGADPLFGTSWIVGIEAKFYLVWPLAVVALGRFAPLALVPAVALVPFSGMAVSYVLLLLGSVVAFVLHYPRTFALVRPLTHPWAVVPVGLLCIGLSRWHLGVGIGASLLVICLVSSGPVHHVFSAFRFVGRRAYAMYLLLLPTHFVVVLVAPPLKQDSLVTVATVLVVSLCLADLVHRWVEKPVTAFGKRLLAKRQAPPTADHEPTQPSMAAAA</sequence>
<dbReference type="Proteomes" id="UP001165042">
    <property type="component" value="Unassembled WGS sequence"/>
</dbReference>
<feature type="transmembrane region" description="Helical" evidence="2">
    <location>
        <begin position="74"/>
        <end position="95"/>
    </location>
</feature>
<keyword evidence="2" id="KW-0472">Membrane</keyword>
<dbReference type="InterPro" id="IPR002656">
    <property type="entry name" value="Acyl_transf_3_dom"/>
</dbReference>
<feature type="transmembrane region" description="Helical" evidence="2">
    <location>
        <begin position="12"/>
        <end position="31"/>
    </location>
</feature>
<keyword evidence="4" id="KW-0808">Transferase</keyword>
<name>A0A9W6VAI7_9PSEU</name>
<keyword evidence="2" id="KW-0812">Transmembrane</keyword>